<keyword evidence="7" id="KW-1185">Reference proteome</keyword>
<protein>
    <submittedName>
        <fullName evidence="6">Uncharacterized protein</fullName>
    </submittedName>
</protein>
<dbReference type="eggNOG" id="ENOG502RY03">
    <property type="taxonomic scope" value="Eukaryota"/>
</dbReference>
<dbReference type="RefSeq" id="XP_008608422.1">
    <property type="nucleotide sequence ID" value="XM_008610200.1"/>
</dbReference>
<dbReference type="InterPro" id="IPR000073">
    <property type="entry name" value="AB_hydrolase_1"/>
</dbReference>
<gene>
    <name evidence="6" type="ORF">SDRG_04525</name>
</gene>
<dbReference type="AlphaFoldDB" id="T0QVP6"/>
<dbReference type="OrthoDB" id="425534at2759"/>
<feature type="domain" description="AB hydrolase-1" evidence="4">
    <location>
        <begin position="73"/>
        <end position="260"/>
    </location>
</feature>
<keyword evidence="2" id="KW-0378">Hydrolase</keyword>
<evidence type="ECO:0000256" key="2">
    <source>
        <dbReference type="ARBA" id="ARBA00022801"/>
    </source>
</evidence>
<sequence>MAKAAVVVSVVLAFAAATSPDPFHWRPCAGNPDLRTECGYLTVPLDHLNATNEATIDIVVQRYRSTAAKPLGTILLNPGGPGGSGTVLGSLPMSLLTGGAYDVLGFDPRGVGKSRPITCAKNGLAAWEARQMFPRANAPFLNALSDDQVHRYSSAYDPVLARCRYYDGDYLPYLSTAFVARDMDLMRAALGQDLLHYFGFSYGTVLGATYANMFPHRVGRFVIDSVVDATKYSAVSASFWASTIANVEDVLDGFAAECEAAGPLVCPLAGHDTPLASRLRSFVQNFAPSVGRGGYDVVQFTPMDLFALLFPPMYQPVMWPKLATDLHQLMQGTYVAPPASDVCPSQLEARDVGLNGFAFMGNDVDPTTNTAQSWADGLRAAQKISPIFGGAWLGALMMTKYWTTTPIERFAGPWNQTLANKILILNNVHDPVTPLVAAQHMHSVFGTNNSVLVVRDGYGHGASVSQPSACMHDIVTAYFSHGRLPTTTFCKVDHGPFAAPTARSAVVLAAQEVSTILHKAHPGRSK</sequence>
<organism evidence="6 7">
    <name type="scientific">Saprolegnia diclina (strain VS20)</name>
    <dbReference type="NCBI Taxonomy" id="1156394"/>
    <lineage>
        <taxon>Eukaryota</taxon>
        <taxon>Sar</taxon>
        <taxon>Stramenopiles</taxon>
        <taxon>Oomycota</taxon>
        <taxon>Saprolegniomycetes</taxon>
        <taxon>Saprolegniales</taxon>
        <taxon>Saprolegniaceae</taxon>
        <taxon>Saprolegnia</taxon>
    </lineage>
</organism>
<comment type="similarity">
    <text evidence="1">Belongs to the peptidase S33 family.</text>
</comment>
<evidence type="ECO:0000256" key="3">
    <source>
        <dbReference type="SAM" id="SignalP"/>
    </source>
</evidence>
<feature type="chain" id="PRO_5004570196" evidence="3">
    <location>
        <begin position="21"/>
        <end position="526"/>
    </location>
</feature>
<feature type="signal peptide" evidence="3">
    <location>
        <begin position="1"/>
        <end position="20"/>
    </location>
</feature>
<dbReference type="GeneID" id="19945252"/>
<dbReference type="SUPFAM" id="SSF53474">
    <property type="entry name" value="alpha/beta-Hydrolases"/>
    <property type="match status" value="1"/>
</dbReference>
<evidence type="ECO:0000259" key="4">
    <source>
        <dbReference type="Pfam" id="PF00561"/>
    </source>
</evidence>
<dbReference type="InterPro" id="IPR051601">
    <property type="entry name" value="Serine_prot/Carboxylest_S33"/>
</dbReference>
<dbReference type="InterPro" id="IPR029058">
    <property type="entry name" value="AB_hydrolase_fold"/>
</dbReference>
<dbReference type="Pfam" id="PF08386">
    <property type="entry name" value="Abhydrolase_4"/>
    <property type="match status" value="1"/>
</dbReference>
<feature type="domain" description="Peptidase S33 tripeptidyl aminopeptidase-like C-terminal" evidence="5">
    <location>
        <begin position="386"/>
        <end position="487"/>
    </location>
</feature>
<evidence type="ECO:0000313" key="7">
    <source>
        <dbReference type="Proteomes" id="UP000030762"/>
    </source>
</evidence>
<dbReference type="PANTHER" id="PTHR43248:SF25">
    <property type="entry name" value="AB HYDROLASE-1 DOMAIN-CONTAINING PROTEIN-RELATED"/>
    <property type="match status" value="1"/>
</dbReference>
<dbReference type="InParanoid" id="T0QVP6"/>
<dbReference type="VEuPathDB" id="FungiDB:SDRG_04525"/>
<accession>T0QVP6</accession>
<proteinExistence type="inferred from homology"/>
<reference evidence="6 7" key="1">
    <citation type="submission" date="2012-04" db="EMBL/GenBank/DDBJ databases">
        <title>The Genome Sequence of Saprolegnia declina VS20.</title>
        <authorList>
            <consortium name="The Broad Institute Genome Sequencing Platform"/>
            <person name="Russ C."/>
            <person name="Nusbaum C."/>
            <person name="Tyler B."/>
            <person name="van West P."/>
            <person name="Dieguez-Uribeondo J."/>
            <person name="de Bruijn I."/>
            <person name="Tripathy S."/>
            <person name="Jiang R."/>
            <person name="Young S.K."/>
            <person name="Zeng Q."/>
            <person name="Gargeya S."/>
            <person name="Fitzgerald M."/>
            <person name="Haas B."/>
            <person name="Abouelleil A."/>
            <person name="Alvarado L."/>
            <person name="Arachchi H.M."/>
            <person name="Berlin A."/>
            <person name="Chapman S.B."/>
            <person name="Goldberg J."/>
            <person name="Griggs A."/>
            <person name="Gujja S."/>
            <person name="Hansen M."/>
            <person name="Howarth C."/>
            <person name="Imamovic A."/>
            <person name="Larimer J."/>
            <person name="McCowen C."/>
            <person name="Montmayeur A."/>
            <person name="Murphy C."/>
            <person name="Neiman D."/>
            <person name="Pearson M."/>
            <person name="Priest M."/>
            <person name="Roberts A."/>
            <person name="Saif S."/>
            <person name="Shea T."/>
            <person name="Sisk P."/>
            <person name="Sykes S."/>
            <person name="Wortman J."/>
            <person name="Nusbaum C."/>
            <person name="Birren B."/>
        </authorList>
    </citation>
    <scope>NUCLEOTIDE SEQUENCE [LARGE SCALE GENOMIC DNA]</scope>
    <source>
        <strain evidence="6 7">VS20</strain>
    </source>
</reference>
<evidence type="ECO:0000313" key="6">
    <source>
        <dbReference type="EMBL" id="EQC38095.1"/>
    </source>
</evidence>
<evidence type="ECO:0000259" key="5">
    <source>
        <dbReference type="Pfam" id="PF08386"/>
    </source>
</evidence>
<dbReference type="GO" id="GO:0016787">
    <property type="term" value="F:hydrolase activity"/>
    <property type="evidence" value="ECO:0007669"/>
    <property type="project" value="UniProtKB-KW"/>
</dbReference>
<dbReference type="Pfam" id="PF00561">
    <property type="entry name" value="Abhydrolase_1"/>
    <property type="match status" value="1"/>
</dbReference>
<dbReference type="PANTHER" id="PTHR43248">
    <property type="entry name" value="2-SUCCINYL-6-HYDROXY-2,4-CYCLOHEXADIENE-1-CARBOXYLATE SYNTHASE"/>
    <property type="match status" value="1"/>
</dbReference>
<evidence type="ECO:0000256" key="1">
    <source>
        <dbReference type="ARBA" id="ARBA00010088"/>
    </source>
</evidence>
<dbReference type="InterPro" id="IPR013595">
    <property type="entry name" value="Pept_S33_TAP-like_C"/>
</dbReference>
<dbReference type="STRING" id="1156394.T0QVP6"/>
<dbReference type="Proteomes" id="UP000030762">
    <property type="component" value="Unassembled WGS sequence"/>
</dbReference>
<keyword evidence="3" id="KW-0732">Signal</keyword>
<dbReference type="EMBL" id="JH767142">
    <property type="protein sequence ID" value="EQC38095.1"/>
    <property type="molecule type" value="Genomic_DNA"/>
</dbReference>
<dbReference type="Gene3D" id="3.40.50.1820">
    <property type="entry name" value="alpha/beta hydrolase"/>
    <property type="match status" value="1"/>
</dbReference>
<name>T0QVP6_SAPDV</name>